<dbReference type="GO" id="GO:0005739">
    <property type="term" value="C:mitochondrion"/>
    <property type="evidence" value="ECO:0007669"/>
    <property type="project" value="TreeGrafter"/>
</dbReference>
<keyword evidence="4" id="KW-1185">Reference proteome</keyword>
<evidence type="ECO:0000259" key="3">
    <source>
        <dbReference type="Pfam" id="PF00180"/>
    </source>
</evidence>
<dbReference type="AlphaFoldDB" id="A0A3Q0IT70"/>
<dbReference type="Gene3D" id="3.40.718.10">
    <property type="entry name" value="Isopropylmalate Dehydrogenase"/>
    <property type="match status" value="1"/>
</dbReference>
<dbReference type="STRING" id="121845.A0A3Q0IT70"/>
<dbReference type="RefSeq" id="XP_026677560.1">
    <property type="nucleotide sequence ID" value="XM_026821759.1"/>
</dbReference>
<dbReference type="SUPFAM" id="SSF53659">
    <property type="entry name" value="Isocitrate/Isopropylmalate dehydrogenase-like"/>
    <property type="match status" value="1"/>
</dbReference>
<gene>
    <name evidence="5" type="primary">LOC108252079</name>
</gene>
<organism evidence="4 5">
    <name type="scientific">Diaphorina citri</name>
    <name type="common">Asian citrus psyllid</name>
    <dbReference type="NCBI Taxonomy" id="121845"/>
    <lineage>
        <taxon>Eukaryota</taxon>
        <taxon>Metazoa</taxon>
        <taxon>Ecdysozoa</taxon>
        <taxon>Arthropoda</taxon>
        <taxon>Hexapoda</taxon>
        <taxon>Insecta</taxon>
        <taxon>Pterygota</taxon>
        <taxon>Neoptera</taxon>
        <taxon>Paraneoptera</taxon>
        <taxon>Hemiptera</taxon>
        <taxon>Sternorrhyncha</taxon>
        <taxon>Psylloidea</taxon>
        <taxon>Psyllidae</taxon>
        <taxon>Diaphorininae</taxon>
        <taxon>Diaphorina</taxon>
    </lineage>
</organism>
<name>A0A3Q0IT70_DIACI</name>
<keyword evidence="2" id="KW-0816">Tricarboxylic acid cycle</keyword>
<dbReference type="PANTHER" id="PTHR11835:SF42">
    <property type="entry name" value="ISOCITRATE DEHYDROGENASE [NAD] SUBUNIT BETA, MITOCHONDRIAL"/>
    <property type="match status" value="1"/>
</dbReference>
<evidence type="ECO:0000313" key="5">
    <source>
        <dbReference type="RefSeq" id="XP_026677560.1"/>
    </source>
</evidence>
<dbReference type="GO" id="GO:0006102">
    <property type="term" value="P:isocitrate metabolic process"/>
    <property type="evidence" value="ECO:0007669"/>
    <property type="project" value="TreeGrafter"/>
</dbReference>
<proteinExistence type="inferred from homology"/>
<dbReference type="Pfam" id="PF00180">
    <property type="entry name" value="Iso_dh"/>
    <property type="match status" value="1"/>
</dbReference>
<dbReference type="Proteomes" id="UP000079169">
    <property type="component" value="Unplaced"/>
</dbReference>
<dbReference type="GO" id="GO:0006099">
    <property type="term" value="P:tricarboxylic acid cycle"/>
    <property type="evidence" value="ECO:0007669"/>
    <property type="project" value="UniProtKB-KW"/>
</dbReference>
<dbReference type="PaxDb" id="121845-A0A3Q0IT70"/>
<dbReference type="GeneID" id="108252079"/>
<sequence length="57" mass="6407">MLLCSTKMLSHVNLQYYGDMIRNAVNRVLKAGKVRTKDLGGQSTTQEYTYAVIANLK</sequence>
<protein>
    <submittedName>
        <fullName evidence="5">Isocitrate dehydrogenase [NAD] subunit beta, mitochondrial-like</fullName>
    </submittedName>
</protein>
<evidence type="ECO:0000313" key="4">
    <source>
        <dbReference type="Proteomes" id="UP000079169"/>
    </source>
</evidence>
<comment type="similarity">
    <text evidence="1">Belongs to the isocitrate and isopropylmalate dehydrogenases family.</text>
</comment>
<evidence type="ECO:0000256" key="2">
    <source>
        <dbReference type="ARBA" id="ARBA00022532"/>
    </source>
</evidence>
<feature type="domain" description="Isopropylmalate dehydrogenase-like" evidence="3">
    <location>
        <begin position="2"/>
        <end position="52"/>
    </location>
</feature>
<dbReference type="KEGG" id="dci:108252079"/>
<dbReference type="PANTHER" id="PTHR11835">
    <property type="entry name" value="DECARBOXYLATING DEHYDROGENASES-ISOCITRATE, ISOPROPYLMALATE, TARTRATE"/>
    <property type="match status" value="1"/>
</dbReference>
<evidence type="ECO:0000256" key="1">
    <source>
        <dbReference type="ARBA" id="ARBA00007769"/>
    </source>
</evidence>
<reference evidence="5" key="1">
    <citation type="submission" date="2025-08" db="UniProtKB">
        <authorList>
            <consortium name="RefSeq"/>
        </authorList>
    </citation>
    <scope>IDENTIFICATION</scope>
</reference>
<dbReference type="InterPro" id="IPR024084">
    <property type="entry name" value="IsoPropMal-DH-like_dom"/>
</dbReference>
<accession>A0A3Q0IT70</accession>